<evidence type="ECO:0000313" key="2">
    <source>
        <dbReference type="Proteomes" id="UP000032233"/>
    </source>
</evidence>
<dbReference type="EMBL" id="AZAC01000004">
    <property type="protein sequence ID" value="KIX15228.1"/>
    <property type="molecule type" value="Genomic_DNA"/>
</dbReference>
<accession>A0A0D2HY40</accession>
<keyword evidence="2" id="KW-1185">Reference proteome</keyword>
<gene>
    <name evidence="1" type="ORF">X474_05250</name>
</gene>
<dbReference type="AlphaFoldDB" id="A0A0D2HY40"/>
<dbReference type="InParanoid" id="A0A0D2HY40"/>
<comment type="caution">
    <text evidence="1">The sequence shown here is derived from an EMBL/GenBank/DDBJ whole genome shotgun (WGS) entry which is preliminary data.</text>
</comment>
<proteinExistence type="predicted"/>
<organism evidence="1 2">
    <name type="scientific">Dethiosulfatarculus sandiegensis</name>
    <dbReference type="NCBI Taxonomy" id="1429043"/>
    <lineage>
        <taxon>Bacteria</taxon>
        <taxon>Pseudomonadati</taxon>
        <taxon>Thermodesulfobacteriota</taxon>
        <taxon>Desulfarculia</taxon>
        <taxon>Desulfarculales</taxon>
        <taxon>Desulfarculaceae</taxon>
        <taxon>Dethiosulfatarculus</taxon>
    </lineage>
</organism>
<evidence type="ECO:0000313" key="1">
    <source>
        <dbReference type="EMBL" id="KIX15228.1"/>
    </source>
</evidence>
<dbReference type="Proteomes" id="UP000032233">
    <property type="component" value="Unassembled WGS sequence"/>
</dbReference>
<sequence>MLMLFRTKRNIIPKFTVPGLLEAALSLLENVGLQTILTLKNIFTVKCRV</sequence>
<protein>
    <submittedName>
        <fullName evidence="1">Uncharacterized protein</fullName>
    </submittedName>
</protein>
<name>A0A0D2HY40_9BACT</name>
<reference evidence="1 2" key="1">
    <citation type="submission" date="2013-11" db="EMBL/GenBank/DDBJ databases">
        <title>Metagenomic analysis of a methanogenic consortium involved in long chain n-alkane degradation.</title>
        <authorList>
            <person name="Davidova I.A."/>
            <person name="Callaghan A.V."/>
            <person name="Wawrik B."/>
            <person name="Pruitt S."/>
            <person name="Marks C."/>
            <person name="Duncan K.E."/>
            <person name="Suflita J.M."/>
        </authorList>
    </citation>
    <scope>NUCLEOTIDE SEQUENCE [LARGE SCALE GENOMIC DNA]</scope>
    <source>
        <strain evidence="1 2">SPR</strain>
    </source>
</reference>